<accession>Q1H208</accession>
<evidence type="ECO:0000313" key="2">
    <source>
        <dbReference type="Proteomes" id="UP000002440"/>
    </source>
</evidence>
<dbReference type="STRING" id="265072.Mfla_1211"/>
<dbReference type="AlphaFoldDB" id="Q1H208"/>
<sequence length="100" mass="10286">MEFDQLKLVGGMSAFFLLLGFGCWLLLQTATMGDGPAGADFFGELCIVAPASSTKPLTPCIACVALSHQLVSQTLTLGPAALALPGISAYTEPLSLGDPQ</sequence>
<dbReference type="Proteomes" id="UP000002440">
    <property type="component" value="Chromosome"/>
</dbReference>
<keyword evidence="2" id="KW-1185">Reference proteome</keyword>
<organism evidence="1 2">
    <name type="scientific">Methylobacillus flagellatus (strain ATCC 51484 / DSM 6875 / VKM B-1610 / KT)</name>
    <dbReference type="NCBI Taxonomy" id="265072"/>
    <lineage>
        <taxon>Bacteria</taxon>
        <taxon>Pseudomonadati</taxon>
        <taxon>Pseudomonadota</taxon>
        <taxon>Betaproteobacteria</taxon>
        <taxon>Nitrosomonadales</taxon>
        <taxon>Methylophilaceae</taxon>
        <taxon>Methylobacillus</taxon>
    </lineage>
</organism>
<name>Q1H208_METFK</name>
<reference evidence="1 2" key="1">
    <citation type="submission" date="2006-03" db="EMBL/GenBank/DDBJ databases">
        <title>Complete sequence of Methylobacillus flagellatus KT.</title>
        <authorList>
            <consortium name="US DOE Joint Genome Institute"/>
            <person name="Copeland A."/>
            <person name="Lucas S."/>
            <person name="Lapidus A."/>
            <person name="Barry K."/>
            <person name="Detter J.C."/>
            <person name="Glavina del Rio T."/>
            <person name="Hammon N."/>
            <person name="Israni S."/>
            <person name="Dalin E."/>
            <person name="Tice H."/>
            <person name="Pitluck S."/>
            <person name="Brettin T."/>
            <person name="Bruce D."/>
            <person name="Han C."/>
            <person name="Tapia R."/>
            <person name="Saunders E."/>
            <person name="Gilna P."/>
            <person name="Schmutz J."/>
            <person name="Larimer F."/>
            <person name="Land M."/>
            <person name="Kyrpides N."/>
            <person name="Anderson I."/>
            <person name="Richardson P."/>
        </authorList>
    </citation>
    <scope>NUCLEOTIDE SEQUENCE [LARGE SCALE GENOMIC DNA]</scope>
    <source>
        <strain evidence="2">KT / ATCC 51484 / DSM 6875</strain>
    </source>
</reference>
<evidence type="ECO:0008006" key="3">
    <source>
        <dbReference type="Google" id="ProtNLM"/>
    </source>
</evidence>
<gene>
    <name evidence="1" type="ordered locus">Mfla_1211</name>
</gene>
<dbReference type="PROSITE" id="PS51257">
    <property type="entry name" value="PROKAR_LIPOPROTEIN"/>
    <property type="match status" value="1"/>
</dbReference>
<dbReference type="HOGENOM" id="CLU_2302572_0_0_4"/>
<dbReference type="EMBL" id="CP000284">
    <property type="protein sequence ID" value="ABE49479.1"/>
    <property type="molecule type" value="Genomic_DNA"/>
</dbReference>
<evidence type="ECO:0000313" key="1">
    <source>
        <dbReference type="EMBL" id="ABE49479.1"/>
    </source>
</evidence>
<dbReference type="KEGG" id="mfa:Mfla_1211"/>
<proteinExistence type="predicted"/>
<dbReference type="RefSeq" id="WP_011479433.1">
    <property type="nucleotide sequence ID" value="NC_007947.1"/>
</dbReference>
<protein>
    <recommendedName>
        <fullName evidence="3">Lipoprotein</fullName>
    </recommendedName>
</protein>